<dbReference type="GO" id="GO:0004497">
    <property type="term" value="F:monooxygenase activity"/>
    <property type="evidence" value="ECO:0007669"/>
    <property type="project" value="UniProtKB-KW"/>
</dbReference>
<accession>A0A072PU08</accession>
<dbReference type="VEuPathDB" id="FungiDB:A1O9_03878"/>
<comment type="similarity">
    <text evidence="2 7">Belongs to the cytochrome P450 family.</text>
</comment>
<dbReference type="PRINTS" id="PR00385">
    <property type="entry name" value="P450"/>
</dbReference>
<evidence type="ECO:0000256" key="1">
    <source>
        <dbReference type="ARBA" id="ARBA00001971"/>
    </source>
</evidence>
<keyword evidence="3 6" id="KW-0479">Metal-binding</keyword>
<evidence type="ECO:0000313" key="9">
    <source>
        <dbReference type="Proteomes" id="UP000027920"/>
    </source>
</evidence>
<sequence>MFTAVSPALHKALRSPTAQVYSMTNLRHYEKHANECTEIFINLMKEKEGQKVDLTEHFQWYAFDVIASVTFQRRLGFMETRKDVFGMIEFSDLLGLYFAFIGQLPFLHPYMFGNRTLIRFLKWANPSFPDPLGDLFERIDNEMQLYDREEKSEDRKDFLAQLRAKDDPSRPYYKRDMMNHLSNNVLAGSDTTAVALRAIFYFLVKNPRVYKKLMDEIDENDRAGKLSSMVTYEQVLAMPYLQAVIKEAMRVHPSNCWPLERVVPDEGATVCNIDLPKGTIVSTTAPLINTNTDIFGADAKEFNPERWLEADTEKLRIMDRTYFTFGAGSRACIGRNIALLEITKFVPQILRTFEIEWAADSAEWEIFSAWFYKQKGLVFKWKSRPKLRLADAV</sequence>
<keyword evidence="6 7" id="KW-0349">Heme</keyword>
<dbReference type="InterPro" id="IPR036396">
    <property type="entry name" value="Cyt_P450_sf"/>
</dbReference>
<dbReference type="PANTHER" id="PTHR24305:SF232">
    <property type="entry name" value="P450, PUTATIVE (EUROFUNG)-RELATED"/>
    <property type="match status" value="1"/>
</dbReference>
<feature type="binding site" description="axial binding residue" evidence="6">
    <location>
        <position position="332"/>
    </location>
    <ligand>
        <name>heme</name>
        <dbReference type="ChEBI" id="CHEBI:30413"/>
    </ligand>
    <ligandPart>
        <name>Fe</name>
        <dbReference type="ChEBI" id="CHEBI:18248"/>
    </ligandPart>
</feature>
<dbReference type="STRING" id="1182545.A0A072PU08"/>
<proteinExistence type="inferred from homology"/>
<evidence type="ECO:0000256" key="3">
    <source>
        <dbReference type="ARBA" id="ARBA00022723"/>
    </source>
</evidence>
<dbReference type="Pfam" id="PF00067">
    <property type="entry name" value="p450"/>
    <property type="match status" value="1"/>
</dbReference>
<comment type="caution">
    <text evidence="8">The sequence shown here is derived from an EMBL/GenBank/DDBJ whole genome shotgun (WGS) entry which is preliminary data.</text>
</comment>
<dbReference type="RefSeq" id="XP_013261625.1">
    <property type="nucleotide sequence ID" value="XM_013406171.1"/>
</dbReference>
<dbReference type="InterPro" id="IPR050121">
    <property type="entry name" value="Cytochrome_P450_monoxygenase"/>
</dbReference>
<dbReference type="EMBL" id="AMGV01000003">
    <property type="protein sequence ID" value="KEF59035.1"/>
    <property type="molecule type" value="Genomic_DNA"/>
</dbReference>
<organism evidence="8 9">
    <name type="scientific">Exophiala aquamarina CBS 119918</name>
    <dbReference type="NCBI Taxonomy" id="1182545"/>
    <lineage>
        <taxon>Eukaryota</taxon>
        <taxon>Fungi</taxon>
        <taxon>Dikarya</taxon>
        <taxon>Ascomycota</taxon>
        <taxon>Pezizomycotina</taxon>
        <taxon>Eurotiomycetes</taxon>
        <taxon>Chaetothyriomycetidae</taxon>
        <taxon>Chaetothyriales</taxon>
        <taxon>Herpotrichiellaceae</taxon>
        <taxon>Exophiala</taxon>
    </lineage>
</organism>
<keyword evidence="7" id="KW-0503">Monooxygenase</keyword>
<dbReference type="PANTHER" id="PTHR24305">
    <property type="entry name" value="CYTOCHROME P450"/>
    <property type="match status" value="1"/>
</dbReference>
<keyword evidence="4 7" id="KW-0560">Oxidoreductase</keyword>
<dbReference type="PRINTS" id="PR00463">
    <property type="entry name" value="EP450I"/>
</dbReference>
<evidence type="ECO:0000256" key="2">
    <source>
        <dbReference type="ARBA" id="ARBA00010617"/>
    </source>
</evidence>
<keyword evidence="5 6" id="KW-0408">Iron</keyword>
<dbReference type="GeneID" id="25278812"/>
<evidence type="ECO:0000313" key="8">
    <source>
        <dbReference type="EMBL" id="KEF59035.1"/>
    </source>
</evidence>
<dbReference type="AlphaFoldDB" id="A0A072PU08"/>
<evidence type="ECO:0000256" key="4">
    <source>
        <dbReference type="ARBA" id="ARBA00023002"/>
    </source>
</evidence>
<reference evidence="8 9" key="1">
    <citation type="submission" date="2013-03" db="EMBL/GenBank/DDBJ databases">
        <title>The Genome Sequence of Exophiala aquamarina CBS 119918.</title>
        <authorList>
            <consortium name="The Broad Institute Genomics Platform"/>
            <person name="Cuomo C."/>
            <person name="de Hoog S."/>
            <person name="Gorbushina A."/>
            <person name="Walker B."/>
            <person name="Young S.K."/>
            <person name="Zeng Q."/>
            <person name="Gargeya S."/>
            <person name="Fitzgerald M."/>
            <person name="Haas B."/>
            <person name="Abouelleil A."/>
            <person name="Allen A.W."/>
            <person name="Alvarado L."/>
            <person name="Arachchi H.M."/>
            <person name="Berlin A.M."/>
            <person name="Chapman S.B."/>
            <person name="Gainer-Dewar J."/>
            <person name="Goldberg J."/>
            <person name="Griggs A."/>
            <person name="Gujja S."/>
            <person name="Hansen M."/>
            <person name="Howarth C."/>
            <person name="Imamovic A."/>
            <person name="Ireland A."/>
            <person name="Larimer J."/>
            <person name="McCowan C."/>
            <person name="Murphy C."/>
            <person name="Pearson M."/>
            <person name="Poon T.W."/>
            <person name="Priest M."/>
            <person name="Roberts A."/>
            <person name="Saif S."/>
            <person name="Shea T."/>
            <person name="Sisk P."/>
            <person name="Sykes S."/>
            <person name="Wortman J."/>
            <person name="Nusbaum C."/>
            <person name="Birren B."/>
        </authorList>
    </citation>
    <scope>NUCLEOTIDE SEQUENCE [LARGE SCALE GENOMIC DNA]</scope>
    <source>
        <strain evidence="8 9">CBS 119918</strain>
    </source>
</reference>
<dbReference type="PROSITE" id="PS00086">
    <property type="entry name" value="CYTOCHROME_P450"/>
    <property type="match status" value="1"/>
</dbReference>
<dbReference type="GO" id="GO:0016705">
    <property type="term" value="F:oxidoreductase activity, acting on paired donors, with incorporation or reduction of molecular oxygen"/>
    <property type="evidence" value="ECO:0007669"/>
    <property type="project" value="InterPro"/>
</dbReference>
<dbReference type="CDD" id="cd11060">
    <property type="entry name" value="CYP57A1-like"/>
    <property type="match status" value="1"/>
</dbReference>
<evidence type="ECO:0000256" key="6">
    <source>
        <dbReference type="PIRSR" id="PIRSR602401-1"/>
    </source>
</evidence>
<gene>
    <name evidence="8" type="ORF">A1O9_03878</name>
</gene>
<evidence type="ECO:0000256" key="7">
    <source>
        <dbReference type="RuleBase" id="RU000461"/>
    </source>
</evidence>
<dbReference type="Gene3D" id="1.10.630.10">
    <property type="entry name" value="Cytochrome P450"/>
    <property type="match status" value="1"/>
</dbReference>
<evidence type="ECO:0008006" key="10">
    <source>
        <dbReference type="Google" id="ProtNLM"/>
    </source>
</evidence>
<dbReference type="GO" id="GO:0005506">
    <property type="term" value="F:iron ion binding"/>
    <property type="evidence" value="ECO:0007669"/>
    <property type="project" value="InterPro"/>
</dbReference>
<dbReference type="InterPro" id="IPR002401">
    <property type="entry name" value="Cyt_P450_E_grp-I"/>
</dbReference>
<dbReference type="HOGENOM" id="CLU_001570_14_0_1"/>
<dbReference type="OrthoDB" id="3934656at2759"/>
<dbReference type="InterPro" id="IPR017972">
    <property type="entry name" value="Cyt_P450_CS"/>
</dbReference>
<comment type="cofactor">
    <cofactor evidence="1 6">
        <name>heme</name>
        <dbReference type="ChEBI" id="CHEBI:30413"/>
    </cofactor>
</comment>
<dbReference type="InterPro" id="IPR001128">
    <property type="entry name" value="Cyt_P450"/>
</dbReference>
<dbReference type="Proteomes" id="UP000027920">
    <property type="component" value="Unassembled WGS sequence"/>
</dbReference>
<keyword evidence="9" id="KW-1185">Reference proteome</keyword>
<dbReference type="SUPFAM" id="SSF48264">
    <property type="entry name" value="Cytochrome P450"/>
    <property type="match status" value="1"/>
</dbReference>
<protein>
    <recommendedName>
        <fullName evidence="10">Cytochrome P450 oxidoreductase</fullName>
    </recommendedName>
</protein>
<dbReference type="GO" id="GO:0020037">
    <property type="term" value="F:heme binding"/>
    <property type="evidence" value="ECO:0007669"/>
    <property type="project" value="InterPro"/>
</dbReference>
<name>A0A072PU08_9EURO</name>
<evidence type="ECO:0000256" key="5">
    <source>
        <dbReference type="ARBA" id="ARBA00023004"/>
    </source>
</evidence>